<protein>
    <recommendedName>
        <fullName evidence="7">tRNA (guanine-N(7)-)-methyltransferase</fullName>
        <ecNumber evidence="7">2.1.1.33</ecNumber>
    </recommendedName>
    <alternativeName>
        <fullName evidence="7">tRNA (guanine(46)-N(7))-methyltransferase</fullName>
    </alternativeName>
    <alternativeName>
        <fullName evidence="7">tRNA(m7G46)-methyltransferase</fullName>
    </alternativeName>
</protein>
<dbReference type="NCBIfam" id="TIGR00091">
    <property type="entry name" value="tRNA (guanosine(46)-N7)-methyltransferase TrmB"/>
    <property type="match status" value="1"/>
</dbReference>
<dbReference type="Gene3D" id="3.40.50.150">
    <property type="entry name" value="Vaccinia Virus protein VP39"/>
    <property type="match status" value="1"/>
</dbReference>
<comment type="caution">
    <text evidence="8">The sequence shown here is derived from an EMBL/GenBank/DDBJ whole genome shotgun (WGS) entry which is preliminary data.</text>
</comment>
<evidence type="ECO:0000256" key="2">
    <source>
        <dbReference type="ARBA" id="ARBA00003015"/>
    </source>
</evidence>
<evidence type="ECO:0000313" key="9">
    <source>
        <dbReference type="Proteomes" id="UP000053469"/>
    </source>
</evidence>
<dbReference type="NCBIfam" id="NF001080">
    <property type="entry name" value="PRK00121.2-2"/>
    <property type="match status" value="1"/>
</dbReference>
<dbReference type="GO" id="GO:0043527">
    <property type="term" value="C:tRNA methyltransferase complex"/>
    <property type="evidence" value="ECO:0007669"/>
    <property type="project" value="TreeGrafter"/>
</dbReference>
<dbReference type="UniPathway" id="UPA00989"/>
<dbReference type="EMBL" id="LGGI01000003">
    <property type="protein sequence ID" value="KUK67570.1"/>
    <property type="molecule type" value="Genomic_DNA"/>
</dbReference>
<proteinExistence type="inferred from homology"/>
<dbReference type="Proteomes" id="UP000053469">
    <property type="component" value="Unassembled WGS sequence"/>
</dbReference>
<dbReference type="InterPro" id="IPR029063">
    <property type="entry name" value="SAM-dependent_MTases_sf"/>
</dbReference>
<evidence type="ECO:0000256" key="1">
    <source>
        <dbReference type="ARBA" id="ARBA00000142"/>
    </source>
</evidence>
<reference evidence="9" key="1">
    <citation type="journal article" date="2015" name="MBio">
        <title>Genome-Resolved Metagenomic Analysis Reveals Roles for Candidate Phyla and Other Microbial Community Members in Biogeochemical Transformations in Oil Reservoirs.</title>
        <authorList>
            <person name="Hu P."/>
            <person name="Tom L."/>
            <person name="Singh A."/>
            <person name="Thomas B.C."/>
            <person name="Baker B.J."/>
            <person name="Piceno Y.M."/>
            <person name="Andersen G.L."/>
            <person name="Banfield J.F."/>
        </authorList>
    </citation>
    <scope>NUCLEOTIDE SEQUENCE [LARGE SCALE GENOMIC DNA]</scope>
</reference>
<keyword evidence="3 7" id="KW-0489">Methyltransferase</keyword>
<evidence type="ECO:0000256" key="5">
    <source>
        <dbReference type="ARBA" id="ARBA00022691"/>
    </source>
</evidence>
<dbReference type="PATRIC" id="fig|1641388.3.peg.418"/>
<evidence type="ECO:0000256" key="3">
    <source>
        <dbReference type="ARBA" id="ARBA00022603"/>
    </source>
</evidence>
<name>A0A124FU59_9BACT</name>
<accession>A0A124FU59</accession>
<sequence length="213" mass="25268">MRSKKKKFQELKTFNNVFEWDTKGVKKDLKKLFKQRKEIILELGCGKGEYTVQLAKRYPEKIFIGVDIQGERIWKGAKQAIEENLPNVYFLRVQIENIQEYIPKKSITEIWLTFPDPFPKDRQVKKRLTSPRFLDIYKKILKKGGVINLKTDSQGLYEYTLRQVVEGGLKIEKDCRDIYSEGNIENVTDIQTTFEKKHLEKGKKIKYLRFVLR</sequence>
<evidence type="ECO:0000256" key="7">
    <source>
        <dbReference type="HAMAP-Rule" id="MF_01057"/>
    </source>
</evidence>
<dbReference type="InterPro" id="IPR055361">
    <property type="entry name" value="tRNA_methyltr_TrmB_bact"/>
</dbReference>
<evidence type="ECO:0000313" key="8">
    <source>
        <dbReference type="EMBL" id="KUK67570.1"/>
    </source>
</evidence>
<dbReference type="CDD" id="cd02440">
    <property type="entry name" value="AdoMet_MTases"/>
    <property type="match status" value="1"/>
</dbReference>
<evidence type="ECO:0000256" key="4">
    <source>
        <dbReference type="ARBA" id="ARBA00022679"/>
    </source>
</evidence>
<comment type="caution">
    <text evidence="7">Lacks conserved residue(s) required for the propagation of feature annotation.</text>
</comment>
<dbReference type="PANTHER" id="PTHR23417:SF14">
    <property type="entry name" value="PENTACOTRIPEPTIDE-REPEAT REGION OF PRORP DOMAIN-CONTAINING PROTEIN"/>
    <property type="match status" value="1"/>
</dbReference>
<comment type="function">
    <text evidence="2 7">Catalyzes the formation of N(7)-methylguanine at position 46 (m7G46) in tRNA.</text>
</comment>
<feature type="binding site" evidence="7">
    <location>
        <position position="116"/>
    </location>
    <ligand>
        <name>S-adenosyl-L-methionine</name>
        <dbReference type="ChEBI" id="CHEBI:59789"/>
    </ligand>
</feature>
<dbReference type="InterPro" id="IPR003358">
    <property type="entry name" value="tRNA_(Gua-N-7)_MeTrfase_Trmb"/>
</dbReference>
<feature type="binding site" evidence="7">
    <location>
        <position position="120"/>
    </location>
    <ligand>
        <name>substrate</name>
    </ligand>
</feature>
<keyword evidence="5 7" id="KW-0949">S-adenosyl-L-methionine</keyword>
<comment type="similarity">
    <text evidence="7">Belongs to the class I-like SAM-binding methyltransferase superfamily. TrmB family.</text>
</comment>
<comment type="pathway">
    <text evidence="7">tRNA modification; N(7)-methylguanine-tRNA biosynthesis.</text>
</comment>
<dbReference type="HAMAP" id="MF_01057">
    <property type="entry name" value="tRNA_methyltr_TrmB"/>
    <property type="match status" value="1"/>
</dbReference>
<keyword evidence="4 7" id="KW-0808">Transferase</keyword>
<comment type="catalytic activity">
    <reaction evidence="1 7">
        <text>guanosine(46) in tRNA + S-adenosyl-L-methionine = N(7)-methylguanosine(46) in tRNA + S-adenosyl-L-homocysteine</text>
        <dbReference type="Rhea" id="RHEA:42708"/>
        <dbReference type="Rhea" id="RHEA-COMP:10188"/>
        <dbReference type="Rhea" id="RHEA-COMP:10189"/>
        <dbReference type="ChEBI" id="CHEBI:57856"/>
        <dbReference type="ChEBI" id="CHEBI:59789"/>
        <dbReference type="ChEBI" id="CHEBI:74269"/>
        <dbReference type="ChEBI" id="CHEBI:74480"/>
        <dbReference type="EC" id="2.1.1.33"/>
    </reaction>
</comment>
<evidence type="ECO:0000256" key="6">
    <source>
        <dbReference type="ARBA" id="ARBA00022694"/>
    </source>
</evidence>
<feature type="binding site" evidence="7">
    <location>
        <position position="67"/>
    </location>
    <ligand>
        <name>S-adenosyl-L-methionine</name>
        <dbReference type="ChEBI" id="CHEBI:59789"/>
    </ligand>
</feature>
<feature type="binding site" evidence="7">
    <location>
        <position position="152"/>
    </location>
    <ligand>
        <name>substrate</name>
    </ligand>
</feature>
<dbReference type="GO" id="GO:0008176">
    <property type="term" value="F:tRNA (guanine(46)-N7)-methyltransferase activity"/>
    <property type="evidence" value="ECO:0007669"/>
    <property type="project" value="UniProtKB-UniRule"/>
</dbReference>
<dbReference type="AlphaFoldDB" id="A0A124FU59"/>
<dbReference type="PROSITE" id="PS51625">
    <property type="entry name" value="SAM_MT_TRMB"/>
    <property type="match status" value="1"/>
</dbReference>
<keyword evidence="6 7" id="KW-0819">tRNA processing</keyword>
<gene>
    <name evidence="7" type="primary">trmB</name>
    <name evidence="8" type="ORF">XD87_0048</name>
</gene>
<feature type="binding site" evidence="7">
    <location>
        <begin position="192"/>
        <end position="195"/>
    </location>
    <ligand>
        <name>substrate</name>
    </ligand>
</feature>
<dbReference type="EC" id="2.1.1.33" evidence="7"/>
<organism evidence="8 9">
    <name type="scientific">candidate division WS6 bacterium 36_33</name>
    <dbReference type="NCBI Taxonomy" id="1641388"/>
    <lineage>
        <taxon>Bacteria</taxon>
        <taxon>Candidatus Dojkabacteria</taxon>
    </lineage>
</organism>
<dbReference type="Pfam" id="PF02390">
    <property type="entry name" value="Methyltransf_4"/>
    <property type="match status" value="1"/>
</dbReference>
<feature type="binding site" evidence="7">
    <location>
        <position position="42"/>
    </location>
    <ligand>
        <name>S-adenosyl-L-methionine</name>
        <dbReference type="ChEBI" id="CHEBI:59789"/>
    </ligand>
</feature>
<dbReference type="SUPFAM" id="SSF53335">
    <property type="entry name" value="S-adenosyl-L-methionine-dependent methyltransferases"/>
    <property type="match status" value="1"/>
</dbReference>
<dbReference type="PANTHER" id="PTHR23417">
    <property type="entry name" value="3-DEOXY-D-MANNO-OCTULOSONIC-ACID TRANSFERASE/TRNA GUANINE-N 7 - -METHYLTRANSFERASE"/>
    <property type="match status" value="1"/>
</dbReference>